<accession>A0ABZ0W539</accession>
<dbReference type="EMBL" id="CP139960">
    <property type="protein sequence ID" value="WQD37753.1"/>
    <property type="molecule type" value="Genomic_DNA"/>
</dbReference>
<proteinExistence type="predicted"/>
<evidence type="ECO:0000313" key="2">
    <source>
        <dbReference type="EMBL" id="WQD37753.1"/>
    </source>
</evidence>
<dbReference type="Proteomes" id="UP001325680">
    <property type="component" value="Chromosome"/>
</dbReference>
<protein>
    <recommendedName>
        <fullName evidence="4">PpiC domain-containing protein</fullName>
    </recommendedName>
</protein>
<keyword evidence="3" id="KW-1185">Reference proteome</keyword>
<feature type="region of interest" description="Disordered" evidence="1">
    <location>
        <begin position="283"/>
        <end position="310"/>
    </location>
</feature>
<evidence type="ECO:0008006" key="4">
    <source>
        <dbReference type="Google" id="ProtNLM"/>
    </source>
</evidence>
<dbReference type="RefSeq" id="WP_114790523.1">
    <property type="nucleotide sequence ID" value="NZ_CP139960.1"/>
</dbReference>
<sequence>MKPIGSALLVILALSTVAFIAIRDVIKDLGIKHSNAQSYILKNLVGNFDATPIGSDPVEDVGGSSLDAQLKSFKVPYIRNLRSMVAGDKATVAKDVCQYVKEYINSDEFAESYAALRAKTKPVSEPPRLSAVEVQNIEKSLIQGEKALAQAAGYMTKQQLAEAKKAIAEQKLQIQQQKDPTPNKTQWEKMYPADPSIMVKKRLQEYLVLAATVDFKAETTGSGSSRTFTNPAYEAKPVKWKVIYRAGKEVNDVVTGFVKQWLAGEIIAREKTSMAQYKDVDVSSAKGNGSAGGNKQQERDDDSGDNESIVAGKAKEVKTLFKKVKQKIVE</sequence>
<evidence type="ECO:0000313" key="3">
    <source>
        <dbReference type="Proteomes" id="UP001325680"/>
    </source>
</evidence>
<gene>
    <name evidence="2" type="ORF">U0035_18970</name>
</gene>
<reference evidence="2 3" key="1">
    <citation type="submission" date="2023-12" db="EMBL/GenBank/DDBJ databases">
        <title>Genome sequencing and assembly of bacterial species from a model synthetic community.</title>
        <authorList>
            <person name="Hogle S.L."/>
        </authorList>
    </citation>
    <scope>NUCLEOTIDE SEQUENCE [LARGE SCALE GENOMIC DNA]</scope>
    <source>
        <strain evidence="2 3">HAMBI_3031</strain>
    </source>
</reference>
<evidence type="ECO:0000256" key="1">
    <source>
        <dbReference type="SAM" id="MobiDB-lite"/>
    </source>
</evidence>
<name>A0ABZ0W539_9BACT</name>
<organism evidence="2 3">
    <name type="scientific">Niabella yanshanensis</name>
    <dbReference type="NCBI Taxonomy" id="577386"/>
    <lineage>
        <taxon>Bacteria</taxon>
        <taxon>Pseudomonadati</taxon>
        <taxon>Bacteroidota</taxon>
        <taxon>Chitinophagia</taxon>
        <taxon>Chitinophagales</taxon>
        <taxon>Chitinophagaceae</taxon>
        <taxon>Niabella</taxon>
    </lineage>
</organism>